<proteinExistence type="predicted"/>
<dbReference type="Pfam" id="PF00561">
    <property type="entry name" value="Abhydrolase_1"/>
    <property type="match status" value="1"/>
</dbReference>
<name>A0ABU3VLC8_9RHOB</name>
<dbReference type="GO" id="GO:0016787">
    <property type="term" value="F:hydrolase activity"/>
    <property type="evidence" value="ECO:0007669"/>
    <property type="project" value="UniProtKB-KW"/>
</dbReference>
<organism evidence="2 3">
    <name type="scientific">Sedimentitalea todarodis</name>
    <dbReference type="NCBI Taxonomy" id="1631240"/>
    <lineage>
        <taxon>Bacteria</taxon>
        <taxon>Pseudomonadati</taxon>
        <taxon>Pseudomonadota</taxon>
        <taxon>Alphaproteobacteria</taxon>
        <taxon>Rhodobacterales</taxon>
        <taxon>Paracoccaceae</taxon>
        <taxon>Sedimentitalea</taxon>
    </lineage>
</organism>
<evidence type="ECO:0000259" key="1">
    <source>
        <dbReference type="Pfam" id="PF00561"/>
    </source>
</evidence>
<feature type="domain" description="AB hydrolase-1" evidence="1">
    <location>
        <begin position="12"/>
        <end position="143"/>
    </location>
</feature>
<dbReference type="SUPFAM" id="SSF53474">
    <property type="entry name" value="alpha/beta-Hydrolases"/>
    <property type="match status" value="1"/>
</dbReference>
<dbReference type="RefSeq" id="WP_316782470.1">
    <property type="nucleotide sequence ID" value="NZ_JASMWN010000039.1"/>
</dbReference>
<dbReference type="InterPro" id="IPR000073">
    <property type="entry name" value="AB_hydrolase_1"/>
</dbReference>
<dbReference type="PANTHER" id="PTHR43798">
    <property type="entry name" value="MONOACYLGLYCEROL LIPASE"/>
    <property type="match status" value="1"/>
</dbReference>
<comment type="caution">
    <text evidence="2">The sequence shown here is derived from an EMBL/GenBank/DDBJ whole genome shotgun (WGS) entry which is preliminary data.</text>
</comment>
<dbReference type="Gene3D" id="3.40.50.1820">
    <property type="entry name" value="alpha/beta hydrolase"/>
    <property type="match status" value="1"/>
</dbReference>
<reference evidence="3" key="1">
    <citation type="submission" date="2023-05" db="EMBL/GenBank/DDBJ databases">
        <title>Sedimentitalea sp. nov. JM2-8.</title>
        <authorList>
            <person name="Huang J."/>
        </authorList>
    </citation>
    <scope>NUCLEOTIDE SEQUENCE [LARGE SCALE GENOMIC DNA]</scope>
    <source>
        <strain evidence="3">KHS03</strain>
    </source>
</reference>
<dbReference type="EMBL" id="JASMWN010000039">
    <property type="protein sequence ID" value="MDU9006998.1"/>
    <property type="molecule type" value="Genomic_DNA"/>
</dbReference>
<evidence type="ECO:0000313" key="3">
    <source>
        <dbReference type="Proteomes" id="UP001255416"/>
    </source>
</evidence>
<sequence>MLHYKVLGEGRPVVILHGVTLDHCHMVEILEPAFEQLEGWQRIYLDLPGHGKSPPQEKIDSQDGILNTIEEFIADQLGDKPFAIIGLSRGSYISRGIIHRQTDRVRGAALIVPGGNPGSPNPLPKHEILEPDPTIRSELPEDEIWTFENFAVVQSRDIMEKRRKILKPAMQLHDKAQEARVKERFTFSFAEAEEAAIFGKPSLLIAGRQDWMSGYLDSVDLMHRYPRATLAVLDAAGHGLAFERPELFTGLIRDWLHRLAVDWAD</sequence>
<protein>
    <submittedName>
        <fullName evidence="2">Alpha/beta hydrolase</fullName>
    </submittedName>
</protein>
<dbReference type="PANTHER" id="PTHR43798:SF6">
    <property type="entry name" value="HYDROLASE, PUTATIVE (AFU_ORTHOLOGUE AFUA_4G13070)-RELATED"/>
    <property type="match status" value="1"/>
</dbReference>
<evidence type="ECO:0000313" key="2">
    <source>
        <dbReference type="EMBL" id="MDU9006998.1"/>
    </source>
</evidence>
<keyword evidence="3" id="KW-1185">Reference proteome</keyword>
<keyword evidence="2" id="KW-0378">Hydrolase</keyword>
<dbReference type="InterPro" id="IPR029058">
    <property type="entry name" value="AB_hydrolase_fold"/>
</dbReference>
<gene>
    <name evidence="2" type="ORF">QO231_24550</name>
</gene>
<dbReference type="Proteomes" id="UP001255416">
    <property type="component" value="Unassembled WGS sequence"/>
</dbReference>
<accession>A0ABU3VLC8</accession>
<dbReference type="InterPro" id="IPR050266">
    <property type="entry name" value="AB_hydrolase_sf"/>
</dbReference>